<keyword evidence="12" id="KW-0670">Pyruvate</keyword>
<dbReference type="InterPro" id="IPR001986">
    <property type="entry name" value="Enolpyruvate_Tfrase_dom"/>
</dbReference>
<evidence type="ECO:0000256" key="1">
    <source>
        <dbReference type="ARBA" id="ARBA00004496"/>
    </source>
</evidence>
<dbReference type="Pfam" id="PF00275">
    <property type="entry name" value="EPSP_synthase"/>
    <property type="match status" value="1"/>
</dbReference>
<dbReference type="InterPro" id="IPR050068">
    <property type="entry name" value="MurA_subfamily"/>
</dbReference>
<evidence type="ECO:0000259" key="13">
    <source>
        <dbReference type="Pfam" id="PF00275"/>
    </source>
</evidence>
<comment type="caution">
    <text evidence="14">The sequence shown here is derived from an EMBL/GenBank/DDBJ whole genome shotgun (WGS) entry which is preliminary data.</text>
</comment>
<evidence type="ECO:0000256" key="4">
    <source>
        <dbReference type="ARBA" id="ARBA00022618"/>
    </source>
</evidence>
<keyword evidence="5 12" id="KW-0808">Transferase</keyword>
<gene>
    <name evidence="12" type="primary">murA</name>
    <name evidence="14" type="ORF">J2Z76_002919</name>
</gene>
<evidence type="ECO:0000256" key="6">
    <source>
        <dbReference type="ARBA" id="ARBA00022960"/>
    </source>
</evidence>
<keyword evidence="15" id="KW-1185">Reference proteome</keyword>
<evidence type="ECO:0000256" key="2">
    <source>
        <dbReference type="ARBA" id="ARBA00004752"/>
    </source>
</evidence>
<keyword evidence="6 12" id="KW-0133">Cell shape</keyword>
<keyword evidence="3 12" id="KW-0963">Cytoplasm</keyword>
<comment type="similarity">
    <text evidence="10 12">Belongs to the EPSP synthase family. MurA subfamily.</text>
</comment>
<feature type="binding site" evidence="12">
    <location>
        <position position="328"/>
    </location>
    <ligand>
        <name>UDP-N-acetyl-alpha-D-glucosamine</name>
        <dbReference type="ChEBI" id="CHEBI:57705"/>
    </ligand>
</feature>
<evidence type="ECO:0000256" key="10">
    <source>
        <dbReference type="ARBA" id="ARBA00038367"/>
    </source>
</evidence>
<dbReference type="GO" id="GO:0008760">
    <property type="term" value="F:UDP-N-acetylglucosamine 1-carboxyvinyltransferase activity"/>
    <property type="evidence" value="ECO:0007669"/>
    <property type="project" value="UniProtKB-EC"/>
</dbReference>
<comment type="subcellular location">
    <subcellularLocation>
        <location evidence="1 12">Cytoplasm</location>
    </subcellularLocation>
</comment>
<dbReference type="Proteomes" id="UP001519342">
    <property type="component" value="Unassembled WGS sequence"/>
</dbReference>
<comment type="caution">
    <text evidence="12">Lacks conserved residue(s) required for the propagation of feature annotation.</text>
</comment>
<feature type="binding site" evidence="12">
    <location>
        <begin position="122"/>
        <end position="126"/>
    </location>
    <ligand>
        <name>UDP-N-acetyl-alpha-D-glucosamine</name>
        <dbReference type="ChEBI" id="CHEBI:57705"/>
    </ligand>
</feature>
<dbReference type="InterPro" id="IPR005750">
    <property type="entry name" value="UDP_GlcNAc_COvinyl_MurA"/>
</dbReference>
<feature type="active site" description="Proton donor" evidence="12">
    <location>
        <position position="117"/>
    </location>
</feature>
<feature type="binding site" evidence="12">
    <location>
        <begin position="22"/>
        <end position="23"/>
    </location>
    <ligand>
        <name>phosphoenolpyruvate</name>
        <dbReference type="ChEBI" id="CHEBI:58702"/>
    </ligand>
</feature>
<name>A0ABS4GHG0_9FIRM</name>
<comment type="function">
    <text evidence="12">Cell wall formation. Adds enolpyruvyl to UDP-N-acetylglucosamine.</text>
</comment>
<accession>A0ABS4GHG0</accession>
<organism evidence="14 15">
    <name type="scientific">Sedimentibacter acidaminivorans</name>
    <dbReference type="NCBI Taxonomy" id="913099"/>
    <lineage>
        <taxon>Bacteria</taxon>
        <taxon>Bacillati</taxon>
        <taxon>Bacillota</taxon>
        <taxon>Tissierellia</taxon>
        <taxon>Sedimentibacter</taxon>
    </lineage>
</organism>
<dbReference type="NCBIfam" id="NF006873">
    <property type="entry name" value="PRK09369.1"/>
    <property type="match status" value="1"/>
</dbReference>
<proteinExistence type="inferred from homology"/>
<dbReference type="EC" id="2.5.1.7" evidence="12"/>
<dbReference type="NCBIfam" id="TIGR01072">
    <property type="entry name" value="murA"/>
    <property type="match status" value="1"/>
</dbReference>
<evidence type="ECO:0000256" key="3">
    <source>
        <dbReference type="ARBA" id="ARBA00022490"/>
    </source>
</evidence>
<evidence type="ECO:0000256" key="8">
    <source>
        <dbReference type="ARBA" id="ARBA00023306"/>
    </source>
</evidence>
<evidence type="ECO:0000256" key="12">
    <source>
        <dbReference type="HAMAP-Rule" id="MF_00111"/>
    </source>
</evidence>
<dbReference type="EMBL" id="JAGGKS010000009">
    <property type="protein sequence ID" value="MBP1927047.1"/>
    <property type="molecule type" value="Genomic_DNA"/>
</dbReference>
<feature type="binding site" evidence="12">
    <location>
        <position position="93"/>
    </location>
    <ligand>
        <name>UDP-N-acetyl-alpha-D-glucosamine</name>
        <dbReference type="ChEBI" id="CHEBI:57705"/>
    </ligand>
</feature>
<dbReference type="InterPro" id="IPR013792">
    <property type="entry name" value="RNA3'P_cycl/enolpyr_Trfase_a/b"/>
</dbReference>
<feature type="modified residue" description="2-(S-cysteinyl)pyruvic acid O-phosphothioketal" evidence="12">
    <location>
        <position position="117"/>
    </location>
</feature>
<evidence type="ECO:0000256" key="7">
    <source>
        <dbReference type="ARBA" id="ARBA00022984"/>
    </source>
</evidence>
<evidence type="ECO:0000313" key="14">
    <source>
        <dbReference type="EMBL" id="MBP1927047.1"/>
    </source>
</evidence>
<keyword evidence="9 12" id="KW-0961">Cell wall biogenesis/degradation</keyword>
<dbReference type="HAMAP" id="MF_00111">
    <property type="entry name" value="MurA"/>
    <property type="match status" value="1"/>
</dbReference>
<dbReference type="CDD" id="cd01555">
    <property type="entry name" value="UdpNAET"/>
    <property type="match status" value="1"/>
</dbReference>
<keyword evidence="8 12" id="KW-0131">Cell cycle</keyword>
<dbReference type="Gene3D" id="3.65.10.10">
    <property type="entry name" value="Enolpyruvate transferase domain"/>
    <property type="match status" value="2"/>
</dbReference>
<dbReference type="InterPro" id="IPR036968">
    <property type="entry name" value="Enolpyruvate_Tfrase_sf"/>
</dbReference>
<comment type="pathway">
    <text evidence="2 12">Cell wall biogenesis; peptidoglycan biosynthesis.</text>
</comment>
<keyword evidence="4 12" id="KW-0132">Cell division</keyword>
<evidence type="ECO:0000256" key="5">
    <source>
        <dbReference type="ARBA" id="ARBA00022679"/>
    </source>
</evidence>
<dbReference type="PANTHER" id="PTHR43783:SF2">
    <property type="entry name" value="UDP-N-ACETYLGLUCOSAMINE 1-CARBOXYVINYLTRANSFERASE 2"/>
    <property type="match status" value="1"/>
</dbReference>
<dbReference type="RefSeq" id="WP_209512762.1">
    <property type="nucleotide sequence ID" value="NZ_JAGGKS010000009.1"/>
</dbReference>
<reference evidence="14 15" key="1">
    <citation type="submission" date="2021-03" db="EMBL/GenBank/DDBJ databases">
        <title>Genomic Encyclopedia of Type Strains, Phase IV (KMG-IV): sequencing the most valuable type-strain genomes for metagenomic binning, comparative biology and taxonomic classification.</title>
        <authorList>
            <person name="Goeker M."/>
        </authorList>
    </citation>
    <scope>NUCLEOTIDE SEQUENCE [LARGE SCALE GENOMIC DNA]</scope>
    <source>
        <strain evidence="14 15">DSM 24004</strain>
    </source>
</reference>
<dbReference type="PANTHER" id="PTHR43783">
    <property type="entry name" value="UDP-N-ACETYLGLUCOSAMINE 1-CARBOXYVINYLTRANSFERASE"/>
    <property type="match status" value="1"/>
</dbReference>
<comment type="catalytic activity">
    <reaction evidence="11 12">
        <text>phosphoenolpyruvate + UDP-N-acetyl-alpha-D-glucosamine = UDP-N-acetyl-3-O-(1-carboxyvinyl)-alpha-D-glucosamine + phosphate</text>
        <dbReference type="Rhea" id="RHEA:18681"/>
        <dbReference type="ChEBI" id="CHEBI:43474"/>
        <dbReference type="ChEBI" id="CHEBI:57705"/>
        <dbReference type="ChEBI" id="CHEBI:58702"/>
        <dbReference type="ChEBI" id="CHEBI:68483"/>
        <dbReference type="EC" id="2.5.1.7"/>
    </reaction>
</comment>
<protein>
    <recommendedName>
        <fullName evidence="12">UDP-N-acetylglucosamine 1-carboxyvinyltransferase</fullName>
        <ecNumber evidence="12">2.5.1.7</ecNumber>
    </recommendedName>
    <alternativeName>
        <fullName evidence="12">Enoylpyruvate transferase</fullName>
    </alternativeName>
    <alternativeName>
        <fullName evidence="12">UDP-N-acetylglucosamine enolpyruvyl transferase</fullName>
        <shortName evidence="12">EPT</shortName>
    </alternativeName>
</protein>
<dbReference type="SUPFAM" id="SSF55205">
    <property type="entry name" value="EPT/RTPC-like"/>
    <property type="match status" value="1"/>
</dbReference>
<sequence>MSKFVIEGGTKLKGKVNIGGFKNAAVAIIPATILCQGKCIIQNVPRINDVNVLEEILTEIGADVEFLDDMSMSIDATDLHSCYLKNGLSKKIRASYYLLGAGLGRFKKASTLLPGGCAIGERPIDQHIKGFEALGAKVDITPEGRINVQADKLIGNRIYLDVVSVGATINIMLAAIYAEGKTVIENAAKEPHIVDTANFLNSMGADVKGAGTDVIKINGVKELSGCTYRVIPDQIEAGTYMIAAAATKGDIIIDDIIPKHLEPVTAKLKEMGMGIEEYGDSMRIFYERELEPVNIQTLPYPGFPTDLQQPMTVLLSSLNGESIVVEGVSEDRFKYVNEIKKMGANIDFTKKHAKIEGTNKLMGTVVQATDLRAGAALIIAGLVAEGLTEITDIYHIDRGYEHIENKFMNLGAKIRRVKEEI</sequence>
<dbReference type="NCBIfam" id="NF009470">
    <property type="entry name" value="PRK12830.1"/>
    <property type="match status" value="1"/>
</dbReference>
<evidence type="ECO:0000313" key="15">
    <source>
        <dbReference type="Proteomes" id="UP001519342"/>
    </source>
</evidence>
<evidence type="ECO:0000256" key="9">
    <source>
        <dbReference type="ARBA" id="ARBA00023316"/>
    </source>
</evidence>
<evidence type="ECO:0000256" key="11">
    <source>
        <dbReference type="ARBA" id="ARBA00047527"/>
    </source>
</evidence>
<keyword evidence="7 12" id="KW-0573">Peptidoglycan synthesis</keyword>
<feature type="domain" description="Enolpyruvate transferase" evidence="13">
    <location>
        <begin position="7"/>
        <end position="406"/>
    </location>
</feature>
<feature type="binding site" evidence="12">
    <location>
        <position position="306"/>
    </location>
    <ligand>
        <name>UDP-N-acetyl-alpha-D-glucosamine</name>
        <dbReference type="ChEBI" id="CHEBI:57705"/>
    </ligand>
</feature>